<dbReference type="SUPFAM" id="SSF47413">
    <property type="entry name" value="lambda repressor-like DNA-binding domains"/>
    <property type="match status" value="1"/>
</dbReference>
<evidence type="ECO:0000259" key="1">
    <source>
        <dbReference type="PROSITE" id="PS50943"/>
    </source>
</evidence>
<accession>A0A0F9C8U7</accession>
<reference evidence="2" key="1">
    <citation type="journal article" date="2015" name="Nature">
        <title>Complex archaea that bridge the gap between prokaryotes and eukaryotes.</title>
        <authorList>
            <person name="Spang A."/>
            <person name="Saw J.H."/>
            <person name="Jorgensen S.L."/>
            <person name="Zaremba-Niedzwiedzka K."/>
            <person name="Martijn J."/>
            <person name="Lind A.E."/>
            <person name="van Eijk R."/>
            <person name="Schleper C."/>
            <person name="Guy L."/>
            <person name="Ettema T.J."/>
        </authorList>
    </citation>
    <scope>NUCLEOTIDE SEQUENCE</scope>
</reference>
<feature type="domain" description="HTH cro/C1-type" evidence="1">
    <location>
        <begin position="17"/>
        <end position="71"/>
    </location>
</feature>
<evidence type="ECO:0000313" key="2">
    <source>
        <dbReference type="EMBL" id="KKK98814.1"/>
    </source>
</evidence>
<dbReference type="GO" id="GO:0003677">
    <property type="term" value="F:DNA binding"/>
    <property type="evidence" value="ECO:0007669"/>
    <property type="project" value="InterPro"/>
</dbReference>
<dbReference type="InterPro" id="IPR010982">
    <property type="entry name" value="Lambda_DNA-bd_dom_sf"/>
</dbReference>
<dbReference type="InterPro" id="IPR001387">
    <property type="entry name" value="Cro/C1-type_HTH"/>
</dbReference>
<dbReference type="Pfam" id="PF13560">
    <property type="entry name" value="HTH_31"/>
    <property type="match status" value="1"/>
</dbReference>
<proteinExistence type="predicted"/>
<dbReference type="SMART" id="SM00530">
    <property type="entry name" value="HTH_XRE"/>
    <property type="match status" value="1"/>
</dbReference>
<dbReference type="EMBL" id="LAZR01045462">
    <property type="protein sequence ID" value="KKK98814.1"/>
    <property type="molecule type" value="Genomic_DNA"/>
</dbReference>
<dbReference type="AlphaFoldDB" id="A0A0F9C8U7"/>
<gene>
    <name evidence="2" type="ORF">LCGC14_2638990</name>
</gene>
<protein>
    <recommendedName>
        <fullName evidence="1">HTH cro/C1-type domain-containing protein</fullName>
    </recommendedName>
</protein>
<dbReference type="PROSITE" id="PS50943">
    <property type="entry name" value="HTH_CROC1"/>
    <property type="match status" value="1"/>
</dbReference>
<sequence length="84" mass="9391">MADTGDWPLRREMGQRIATTRKLLGWSQAKLEERCGVSKRTVLRAENGQCFMSTEALLRVAAALSVEPGSLLPDLHEIRKARLV</sequence>
<dbReference type="Gene3D" id="1.10.260.40">
    <property type="entry name" value="lambda repressor-like DNA-binding domains"/>
    <property type="match status" value="1"/>
</dbReference>
<comment type="caution">
    <text evidence="2">The sequence shown here is derived from an EMBL/GenBank/DDBJ whole genome shotgun (WGS) entry which is preliminary data.</text>
</comment>
<name>A0A0F9C8U7_9ZZZZ</name>
<organism evidence="2">
    <name type="scientific">marine sediment metagenome</name>
    <dbReference type="NCBI Taxonomy" id="412755"/>
    <lineage>
        <taxon>unclassified sequences</taxon>
        <taxon>metagenomes</taxon>
        <taxon>ecological metagenomes</taxon>
    </lineage>
</organism>
<dbReference type="CDD" id="cd00093">
    <property type="entry name" value="HTH_XRE"/>
    <property type="match status" value="1"/>
</dbReference>